<keyword evidence="10" id="KW-1185">Reference proteome</keyword>
<feature type="transmembrane region" description="Helical" evidence="7">
    <location>
        <begin position="526"/>
        <end position="549"/>
    </location>
</feature>
<evidence type="ECO:0000256" key="3">
    <source>
        <dbReference type="ARBA" id="ARBA00022692"/>
    </source>
</evidence>
<feature type="domain" description="ABC3 transporter permease C-terminal" evidence="8">
    <location>
        <begin position="530"/>
        <end position="646"/>
    </location>
</feature>
<feature type="non-terminal residue" evidence="9">
    <location>
        <position position="1"/>
    </location>
</feature>
<evidence type="ECO:0000256" key="7">
    <source>
        <dbReference type="SAM" id="Phobius"/>
    </source>
</evidence>
<dbReference type="STRING" id="1257118.L8GHC2"/>
<sequence length="1104" mass="123520">MSRLSSTESDPDDPSVALLSAHEKDGNRGTLPRERKKKEEGPQRVTFSIRDTHKEEEENDVPLHKLLWEDAKRFSFTDLRISAALGVNRSDVWHNIMQGLLFWAMDFWVSLRYVSVDSFKNKKNFCIAVVTIIIAVAAIVALTAIVAKSPLVFVKLAENTVGEYDLLITPDGTPIGVEPRSYDKNAQPAANTTDGSPLGMLGGTRNSTAIILVIDSDKEKEIGLGRSWPFPALGERQAIVSGPLLRNIGAAKSDYVTLTIDIADLATDLGGFSTDQLDASFKKLVAMGIHRLAENVTVDFDAHDIPGFARQLEKQLNFTIPPLIVQMLVQAIINQTPDHTGIVRVNLDDILSDAVIDELLDQLARISSGQYTGNVTYTDLFKFSSDLEVAGEVEDSLGKWPSALGTVVVMEAKYIPFLLFKVEWLPWPIRDNARLIRSLMSNIPGYTLPPGSENFNVDKLLINFPMGKEDRLETYTKEKESRDLDMIDWTNQVSLGLGLDFKGSFTLPVYMFMRGTDIPQSFLSQILIGLVVILLLHSMLVIYSLLLSNTEEKTYEYGMLRALGLRHKSLIQLLTIQAVFFSGPGIAIGLLLAFFINVIVAYFIADYTSTAVNVLIGWTPVLVGVSLGLFMPIIANIIPIRRALSRTLRDALDVYHQKFSETVVKIVRLEEMGVSVEQTVWSVMMIVFGFMLLYVVPFAFRYQYWGIFLGLINATLLGMVMGLATVASILQGKIEKLMLHALMWRGASRLKVVVRKALSAHKDRNRKTALMFTTAVAFVIFAAAIFQIQTVSVGDNIRLLSGSDIFIQAFDWKQPLDEESMRDFLDTHKKDANSGIVGYTWTRISNMAGTPDGSVAVHGVEENMLESTYDQYLMLSAYDTHFSYAKTPHDKLDVVRSLFTDAGKAVTSWDKDLKIPPVVGAGKLVNITQYAQRHPSYFPDVPASAFPYYIERNLTTTYTQYIDTIVETAHEGLQIHIDQPMQFNIQFRITPDAVNTRLKYLAKPRAFASKFPALYFTWLKVLAKAKLPIIISIDSYNMLVNQVYKARMDAMKANPALKLPSDWVTPPPERPHKAKLLVKLKSGATRDQREFVINGLKNFIKHNR</sequence>
<organism evidence="9 10">
    <name type="scientific">Acanthamoeba castellanii (strain ATCC 30010 / Neff)</name>
    <dbReference type="NCBI Taxonomy" id="1257118"/>
    <lineage>
        <taxon>Eukaryota</taxon>
        <taxon>Amoebozoa</taxon>
        <taxon>Discosea</taxon>
        <taxon>Longamoebia</taxon>
        <taxon>Centramoebida</taxon>
        <taxon>Acanthamoebidae</taxon>
        <taxon>Acanthamoeba</taxon>
    </lineage>
</organism>
<dbReference type="OMA" id="CILWICK"/>
<proteinExistence type="predicted"/>
<evidence type="ECO:0000313" key="10">
    <source>
        <dbReference type="Proteomes" id="UP000011083"/>
    </source>
</evidence>
<evidence type="ECO:0000256" key="1">
    <source>
        <dbReference type="ARBA" id="ARBA00004651"/>
    </source>
</evidence>
<evidence type="ECO:0000256" key="2">
    <source>
        <dbReference type="ARBA" id="ARBA00022475"/>
    </source>
</evidence>
<feature type="transmembrane region" description="Helical" evidence="7">
    <location>
        <begin position="126"/>
        <end position="147"/>
    </location>
</feature>
<dbReference type="PANTHER" id="PTHR32522:SF5">
    <property type="entry name" value="ABC3 TRANSPORTER PERMEASE PROTEIN DOMAIN-CONTAINING PROTEIN"/>
    <property type="match status" value="1"/>
</dbReference>
<comment type="subcellular location">
    <subcellularLocation>
        <location evidence="1">Cell membrane</location>
        <topology evidence="1">Multi-pass membrane protein</topology>
    </subcellularLocation>
</comment>
<name>L8GHC2_ACACF</name>
<dbReference type="Pfam" id="PF02687">
    <property type="entry name" value="FtsX"/>
    <property type="match status" value="1"/>
</dbReference>
<dbReference type="RefSeq" id="XP_004334252.1">
    <property type="nucleotide sequence ID" value="XM_004334204.1"/>
</dbReference>
<dbReference type="AlphaFoldDB" id="L8GHC2"/>
<feature type="region of interest" description="Disordered" evidence="6">
    <location>
        <begin position="1"/>
        <end position="44"/>
    </location>
</feature>
<evidence type="ECO:0000256" key="4">
    <source>
        <dbReference type="ARBA" id="ARBA00022989"/>
    </source>
</evidence>
<feature type="transmembrane region" description="Helical" evidence="7">
    <location>
        <begin position="615"/>
        <end position="638"/>
    </location>
</feature>
<keyword evidence="3 7" id="KW-0812">Transmembrane</keyword>
<protein>
    <submittedName>
        <fullName evidence="9">Efflux ABC transporter, permease, putative</fullName>
    </submittedName>
</protein>
<feature type="transmembrane region" description="Helical" evidence="7">
    <location>
        <begin position="680"/>
        <end position="700"/>
    </location>
</feature>
<evidence type="ECO:0000313" key="9">
    <source>
        <dbReference type="EMBL" id="ELR12239.1"/>
    </source>
</evidence>
<dbReference type="OrthoDB" id="312032at2759"/>
<dbReference type="EMBL" id="KB008123">
    <property type="protein sequence ID" value="ELR12239.1"/>
    <property type="molecule type" value="Genomic_DNA"/>
</dbReference>
<evidence type="ECO:0000259" key="8">
    <source>
        <dbReference type="Pfam" id="PF02687"/>
    </source>
</evidence>
<dbReference type="KEGG" id="acan:ACA1_026960"/>
<keyword evidence="2" id="KW-1003">Cell membrane</keyword>
<reference evidence="9 10" key="1">
    <citation type="journal article" date="2013" name="Genome Biol.">
        <title>Genome of Acanthamoeba castellanii highlights extensive lateral gene transfer and early evolution of tyrosine kinase signaling.</title>
        <authorList>
            <person name="Clarke M."/>
            <person name="Lohan A.J."/>
            <person name="Liu B."/>
            <person name="Lagkouvardos I."/>
            <person name="Roy S."/>
            <person name="Zafar N."/>
            <person name="Bertelli C."/>
            <person name="Schilde C."/>
            <person name="Kianianmomeni A."/>
            <person name="Burglin T.R."/>
            <person name="Frech C."/>
            <person name="Turcotte B."/>
            <person name="Kopec K.O."/>
            <person name="Synnott J.M."/>
            <person name="Choo C."/>
            <person name="Paponov I."/>
            <person name="Finkler A."/>
            <person name="Soon Heng Tan C."/>
            <person name="Hutchins A.P."/>
            <person name="Weinmeier T."/>
            <person name="Rattei T."/>
            <person name="Chu J.S."/>
            <person name="Gimenez G."/>
            <person name="Irimia M."/>
            <person name="Rigden D.J."/>
            <person name="Fitzpatrick D.A."/>
            <person name="Lorenzo-Morales J."/>
            <person name="Bateman A."/>
            <person name="Chiu C.H."/>
            <person name="Tang P."/>
            <person name="Hegemann P."/>
            <person name="Fromm H."/>
            <person name="Raoult D."/>
            <person name="Greub G."/>
            <person name="Miranda-Saavedra D."/>
            <person name="Chen N."/>
            <person name="Nash P."/>
            <person name="Ginger M.L."/>
            <person name="Horn M."/>
            <person name="Schaap P."/>
            <person name="Caler L."/>
            <person name="Loftus B."/>
        </authorList>
    </citation>
    <scope>NUCLEOTIDE SEQUENCE [LARGE SCALE GENOMIC DNA]</scope>
    <source>
        <strain evidence="9 10">Neff</strain>
    </source>
</reference>
<dbReference type="GeneID" id="14912738"/>
<feature type="transmembrane region" description="Helical" evidence="7">
    <location>
        <begin position="769"/>
        <end position="788"/>
    </location>
</feature>
<evidence type="ECO:0000256" key="5">
    <source>
        <dbReference type="ARBA" id="ARBA00023136"/>
    </source>
</evidence>
<dbReference type="InterPro" id="IPR003838">
    <property type="entry name" value="ABC3_permease_C"/>
</dbReference>
<feature type="compositionally biased region" description="Basic and acidic residues" evidence="6">
    <location>
        <begin position="21"/>
        <end position="42"/>
    </location>
</feature>
<accession>L8GHC2</accession>
<dbReference type="Proteomes" id="UP000011083">
    <property type="component" value="Unassembled WGS sequence"/>
</dbReference>
<dbReference type="PANTHER" id="PTHR32522">
    <property type="match status" value="1"/>
</dbReference>
<evidence type="ECO:0000256" key="6">
    <source>
        <dbReference type="SAM" id="MobiDB-lite"/>
    </source>
</evidence>
<dbReference type="GO" id="GO:0005886">
    <property type="term" value="C:plasma membrane"/>
    <property type="evidence" value="ECO:0007669"/>
    <property type="project" value="UniProtKB-SubCell"/>
</dbReference>
<keyword evidence="5 7" id="KW-0472">Membrane</keyword>
<keyword evidence="4 7" id="KW-1133">Transmembrane helix</keyword>
<gene>
    <name evidence="9" type="ORF">ACA1_026960</name>
</gene>
<feature type="transmembrane region" description="Helical" evidence="7">
    <location>
        <begin position="570"/>
        <end position="603"/>
    </location>
</feature>
<dbReference type="VEuPathDB" id="AmoebaDB:ACA1_026960"/>
<feature type="transmembrane region" description="Helical" evidence="7">
    <location>
        <begin position="706"/>
        <end position="730"/>
    </location>
</feature>